<dbReference type="Pfam" id="PF18317">
    <property type="entry name" value="SDH_C"/>
    <property type="match status" value="1"/>
</dbReference>
<dbReference type="GO" id="GO:0050661">
    <property type="term" value="F:NADP binding"/>
    <property type="evidence" value="ECO:0007669"/>
    <property type="project" value="TreeGrafter"/>
</dbReference>
<dbReference type="CDD" id="cd01065">
    <property type="entry name" value="NAD_bind_Shikimate_DH"/>
    <property type="match status" value="1"/>
</dbReference>
<dbReference type="GO" id="GO:0009423">
    <property type="term" value="P:chorismate biosynthetic process"/>
    <property type="evidence" value="ECO:0007669"/>
    <property type="project" value="TreeGrafter"/>
</dbReference>
<dbReference type="KEGG" id="ajg:KKR91_09620"/>
<name>A0A975M2P5_9MICC</name>
<dbReference type="GO" id="GO:0009073">
    <property type="term" value="P:aromatic amino acid family biosynthetic process"/>
    <property type="evidence" value="ECO:0007669"/>
    <property type="project" value="UniProtKB-KW"/>
</dbReference>
<dbReference type="InterPro" id="IPR022893">
    <property type="entry name" value="Shikimate_DH_fam"/>
</dbReference>
<evidence type="ECO:0000259" key="4">
    <source>
        <dbReference type="Pfam" id="PF18317"/>
    </source>
</evidence>
<accession>A0A975M2P5</accession>
<dbReference type="InterPro" id="IPR046346">
    <property type="entry name" value="Aminoacid_DH-like_N_sf"/>
</dbReference>
<evidence type="ECO:0000256" key="2">
    <source>
        <dbReference type="ARBA" id="ARBA00023141"/>
    </source>
</evidence>
<gene>
    <name evidence="5" type="ORF">KKR91_09620</name>
</gene>
<comment type="pathway">
    <text evidence="1">Metabolic intermediate biosynthesis; chorismate biosynthesis; chorismate from D-erythrose 4-phosphate and phosphoenolpyruvate: step 4/7.</text>
</comment>
<dbReference type="InterPro" id="IPR036291">
    <property type="entry name" value="NAD(P)-bd_dom_sf"/>
</dbReference>
<dbReference type="GO" id="GO:0005829">
    <property type="term" value="C:cytosol"/>
    <property type="evidence" value="ECO:0007669"/>
    <property type="project" value="TreeGrafter"/>
</dbReference>
<dbReference type="GO" id="GO:0004764">
    <property type="term" value="F:shikimate 3-dehydrogenase (NADP+) activity"/>
    <property type="evidence" value="ECO:0007669"/>
    <property type="project" value="InterPro"/>
</dbReference>
<dbReference type="SUPFAM" id="SSF53223">
    <property type="entry name" value="Aminoacid dehydrogenase-like, N-terminal domain"/>
    <property type="match status" value="1"/>
</dbReference>
<dbReference type="InterPro" id="IPR041121">
    <property type="entry name" value="SDH_C"/>
</dbReference>
<proteinExistence type="predicted"/>
<evidence type="ECO:0000256" key="1">
    <source>
        <dbReference type="ARBA" id="ARBA00004871"/>
    </source>
</evidence>
<dbReference type="Gene3D" id="3.40.50.720">
    <property type="entry name" value="NAD(P)-binding Rossmann-like Domain"/>
    <property type="match status" value="1"/>
</dbReference>
<organism evidence="5 6">
    <name type="scientific">Arthrobacter jiangjiafuii</name>
    <dbReference type="NCBI Taxonomy" id="2817475"/>
    <lineage>
        <taxon>Bacteria</taxon>
        <taxon>Bacillati</taxon>
        <taxon>Actinomycetota</taxon>
        <taxon>Actinomycetes</taxon>
        <taxon>Micrococcales</taxon>
        <taxon>Micrococcaceae</taxon>
        <taxon>Arthrobacter</taxon>
    </lineage>
</organism>
<dbReference type="PANTHER" id="PTHR21089:SF1">
    <property type="entry name" value="BIFUNCTIONAL 3-DEHYDROQUINATE DEHYDRATASE_SHIKIMATE DEHYDROGENASE, CHLOROPLASTIC"/>
    <property type="match status" value="1"/>
</dbReference>
<feature type="domain" description="Shikimate dehydrogenase substrate binding N-terminal" evidence="3">
    <location>
        <begin position="12"/>
        <end position="109"/>
    </location>
</feature>
<evidence type="ECO:0000259" key="3">
    <source>
        <dbReference type="Pfam" id="PF08501"/>
    </source>
</evidence>
<protein>
    <submittedName>
        <fullName evidence="5">Shikimate dehydrogenase</fullName>
    </submittedName>
</protein>
<keyword evidence="2" id="KW-0057">Aromatic amino acid biosynthesis</keyword>
<dbReference type="Pfam" id="PF08501">
    <property type="entry name" value="Shikimate_dh_N"/>
    <property type="match status" value="1"/>
</dbReference>
<evidence type="ECO:0000313" key="6">
    <source>
        <dbReference type="Proteomes" id="UP000676885"/>
    </source>
</evidence>
<dbReference type="Gene3D" id="3.40.50.10860">
    <property type="entry name" value="Leucine Dehydrogenase, chain A, domain 1"/>
    <property type="match status" value="1"/>
</dbReference>
<dbReference type="RefSeq" id="WP_210229031.1">
    <property type="nucleotide sequence ID" value="NZ_CP076022.1"/>
</dbReference>
<evidence type="ECO:0000313" key="5">
    <source>
        <dbReference type="EMBL" id="QWC08805.1"/>
    </source>
</evidence>
<dbReference type="Proteomes" id="UP000676885">
    <property type="component" value="Chromosome"/>
</dbReference>
<dbReference type="EMBL" id="CP076022">
    <property type="protein sequence ID" value="QWC08805.1"/>
    <property type="molecule type" value="Genomic_DNA"/>
</dbReference>
<dbReference type="PANTHER" id="PTHR21089">
    <property type="entry name" value="SHIKIMATE DEHYDROGENASE"/>
    <property type="match status" value="1"/>
</dbReference>
<reference evidence="5 6" key="1">
    <citation type="submission" date="2021-05" db="EMBL/GenBank/DDBJ databases">
        <title>Novel species in genus Arthrobacter.</title>
        <authorList>
            <person name="Zhang G."/>
        </authorList>
    </citation>
    <scope>NUCLEOTIDE SEQUENCE [LARGE SCALE GENOMIC DNA]</scope>
    <source>
        <strain evidence="6">zg-ZUI227</strain>
    </source>
</reference>
<keyword evidence="2" id="KW-0028">Amino-acid biosynthesis</keyword>
<sequence length="300" mass="31207">MSSPSESYLVGLIGEGVTPSLTPPMHEQEAGQLGLRYLYRPVDLSTLVPVGGDDGGPGDTAAQLRELLHRGRDLGFNAFNITHPCKQLVLQFLDEVSDDAARLGAVNTVLIRDGKFVGHNTDFSGFTTALAAGLPSAALDSVVQLGVGGAGAAVAYALLKAGAAELTLIDLAPARAQERAEALGRLFPEALVTAAPAAGLPAALAEADGLVHATPVGMHSHPGLPLDLDLISPDQWVADVVYRPLETELVLGARAKGCAVLDGGYMAVGQAVDAFELITGIRPDAQRMREHFLDLIARGL</sequence>
<feature type="domain" description="SDH C-terminal" evidence="4">
    <location>
        <begin position="266"/>
        <end position="290"/>
    </location>
</feature>
<dbReference type="InterPro" id="IPR013708">
    <property type="entry name" value="Shikimate_DH-bd_N"/>
</dbReference>
<dbReference type="NCBIfam" id="NF009201">
    <property type="entry name" value="PRK12549.1"/>
    <property type="match status" value="1"/>
</dbReference>
<keyword evidence="6" id="KW-1185">Reference proteome</keyword>
<dbReference type="AlphaFoldDB" id="A0A975M2P5"/>
<dbReference type="SUPFAM" id="SSF51735">
    <property type="entry name" value="NAD(P)-binding Rossmann-fold domains"/>
    <property type="match status" value="1"/>
</dbReference>
<dbReference type="GO" id="GO:0019632">
    <property type="term" value="P:shikimate metabolic process"/>
    <property type="evidence" value="ECO:0007669"/>
    <property type="project" value="TreeGrafter"/>
</dbReference>